<dbReference type="Proteomes" id="UP000789366">
    <property type="component" value="Unassembled WGS sequence"/>
</dbReference>
<reference evidence="1" key="1">
    <citation type="submission" date="2021-06" db="EMBL/GenBank/DDBJ databases">
        <authorList>
            <person name="Kallberg Y."/>
            <person name="Tangrot J."/>
            <person name="Rosling A."/>
        </authorList>
    </citation>
    <scope>NUCLEOTIDE SEQUENCE</scope>
    <source>
        <strain evidence="1">28 12/20/2015</strain>
    </source>
</reference>
<keyword evidence="2" id="KW-1185">Reference proteome</keyword>
<proteinExistence type="predicted"/>
<gene>
    <name evidence="1" type="ORF">SPELUC_LOCUS6965</name>
</gene>
<accession>A0ACA9MKL8</accession>
<dbReference type="EMBL" id="CAJVPW010008777">
    <property type="protein sequence ID" value="CAG8597032.1"/>
    <property type="molecule type" value="Genomic_DNA"/>
</dbReference>
<evidence type="ECO:0000313" key="1">
    <source>
        <dbReference type="EMBL" id="CAG8597032.1"/>
    </source>
</evidence>
<name>A0ACA9MKL8_9GLOM</name>
<protein>
    <submittedName>
        <fullName evidence="1">8677_t:CDS:1</fullName>
    </submittedName>
</protein>
<sequence>YFQSPITTAPTLNDIVDYLNIIFNAGKRLERLGLEIYSWANACAINAKN</sequence>
<organism evidence="1 2">
    <name type="scientific">Cetraspora pellucida</name>
    <dbReference type="NCBI Taxonomy" id="1433469"/>
    <lineage>
        <taxon>Eukaryota</taxon>
        <taxon>Fungi</taxon>
        <taxon>Fungi incertae sedis</taxon>
        <taxon>Mucoromycota</taxon>
        <taxon>Glomeromycotina</taxon>
        <taxon>Glomeromycetes</taxon>
        <taxon>Diversisporales</taxon>
        <taxon>Gigasporaceae</taxon>
        <taxon>Cetraspora</taxon>
    </lineage>
</organism>
<comment type="caution">
    <text evidence="1">The sequence shown here is derived from an EMBL/GenBank/DDBJ whole genome shotgun (WGS) entry which is preliminary data.</text>
</comment>
<evidence type="ECO:0000313" key="2">
    <source>
        <dbReference type="Proteomes" id="UP000789366"/>
    </source>
</evidence>
<feature type="non-terminal residue" evidence="1">
    <location>
        <position position="1"/>
    </location>
</feature>